<keyword evidence="2" id="KW-0812">Transmembrane</keyword>
<evidence type="ECO:0000313" key="4">
    <source>
        <dbReference type="Proteomes" id="UP000290287"/>
    </source>
</evidence>
<evidence type="ECO:0000256" key="1">
    <source>
        <dbReference type="SAM" id="MobiDB-lite"/>
    </source>
</evidence>
<keyword evidence="4" id="KW-1185">Reference proteome</keyword>
<comment type="caution">
    <text evidence="3">The sequence shown here is derived from an EMBL/GenBank/DDBJ whole genome shotgun (WGS) entry which is preliminary data.</text>
</comment>
<keyword evidence="2" id="KW-0472">Membrane</keyword>
<dbReference type="EMBL" id="PEIB01000002">
    <property type="protein sequence ID" value="RXJ74641.1"/>
    <property type="molecule type" value="Genomic_DNA"/>
</dbReference>
<dbReference type="RefSeq" id="WP_129121111.1">
    <property type="nucleotide sequence ID" value="NZ_PEIB01000002.1"/>
</dbReference>
<feature type="compositionally biased region" description="Gly residues" evidence="1">
    <location>
        <begin position="81"/>
        <end position="90"/>
    </location>
</feature>
<name>A0A4Q0YZQ8_9GAMM</name>
<feature type="transmembrane region" description="Helical" evidence="2">
    <location>
        <begin position="26"/>
        <end position="43"/>
    </location>
</feature>
<reference evidence="3 4" key="1">
    <citation type="submission" date="2017-10" db="EMBL/GenBank/DDBJ databases">
        <title>Nyctiphanis sp. nov., isolated from the stomach of the euphausiid Nyctiphanes simplex (Hansen, 1911) in the Gulf of California.</title>
        <authorList>
            <person name="Gomez-Gil B."/>
            <person name="Aguilar-Mendez M."/>
            <person name="Lopez-Cortes A."/>
            <person name="Gomez-Gutierrez J."/>
            <person name="Roque A."/>
            <person name="Lang E."/>
            <person name="Gonzalez-Castillo A."/>
        </authorList>
    </citation>
    <scope>NUCLEOTIDE SEQUENCE [LARGE SCALE GENOMIC DNA]</scope>
    <source>
        <strain evidence="3 4">CAIM 600</strain>
    </source>
</reference>
<sequence>MFLMFVVLSLAGVFIAAYTDIMPDYAVFPSVVVLIISLLAMSLKKNSKGDKRVHSGDTAPIWFHDSSSGVKNTDSTNSGGSDAGGSGDGC</sequence>
<dbReference type="Proteomes" id="UP000290287">
    <property type="component" value="Unassembled WGS sequence"/>
</dbReference>
<organism evidence="3 4">
    <name type="scientific">Veronia nyctiphanis</name>
    <dbReference type="NCBI Taxonomy" id="1278244"/>
    <lineage>
        <taxon>Bacteria</taxon>
        <taxon>Pseudomonadati</taxon>
        <taxon>Pseudomonadota</taxon>
        <taxon>Gammaproteobacteria</taxon>
        <taxon>Vibrionales</taxon>
        <taxon>Vibrionaceae</taxon>
        <taxon>Veronia</taxon>
    </lineage>
</organism>
<evidence type="ECO:0000256" key="2">
    <source>
        <dbReference type="SAM" id="Phobius"/>
    </source>
</evidence>
<accession>A0A4Q0YZQ8</accession>
<protein>
    <submittedName>
        <fullName evidence="3">Uncharacterized protein</fullName>
    </submittedName>
</protein>
<gene>
    <name evidence="3" type="ORF">CS022_03520</name>
</gene>
<feature type="region of interest" description="Disordered" evidence="1">
    <location>
        <begin position="46"/>
        <end position="90"/>
    </location>
</feature>
<dbReference type="AlphaFoldDB" id="A0A4Q0YZQ8"/>
<evidence type="ECO:0000313" key="3">
    <source>
        <dbReference type="EMBL" id="RXJ74641.1"/>
    </source>
</evidence>
<keyword evidence="2" id="KW-1133">Transmembrane helix</keyword>
<proteinExistence type="predicted"/>